<dbReference type="Proteomes" id="UP000198508">
    <property type="component" value="Unassembled WGS sequence"/>
</dbReference>
<dbReference type="SUPFAM" id="SSF58104">
    <property type="entry name" value="Methyl-accepting chemotaxis protein (MCP) signaling domain"/>
    <property type="match status" value="1"/>
</dbReference>
<dbReference type="InterPro" id="IPR024478">
    <property type="entry name" value="HlyB_4HB_MCP"/>
</dbReference>
<dbReference type="PANTHER" id="PTHR43531:SF11">
    <property type="entry name" value="METHYL-ACCEPTING CHEMOTAXIS PROTEIN 3"/>
    <property type="match status" value="1"/>
</dbReference>
<sequence>MKNIKIGKKLVISYVVILLLMMLGTALSITKLVSFSRQIEAFYDGPFQVKGSANIINSSFERMQKAVYRTIANEDPAIVEEAIENARDSAKVIQKQLPIVREHFMGDPEIINGLEEQLDKLAPMRQEVLTLASQNRKKEAAKYMEANNIPTIHAAQAKLDLLIENGNIKGEELINNLRGSQKDAIIMLGLLGFSSLLISVVFCVYITKAITVPVSELEQAAKKLEHGQLSSTAITYTSRDELGHLADSMRSVVNSLLLIIRDEGELLGEMAKGNFDVKTGVEEQYTGDFVSVLESIQTINTSLSRALEQINLSSDQVASGAEQVSCGAQALSQGATEQASSMEELAATIIEISSQVKENAEHAEEANQRANAAGAEAEDSNLRMKEMVSAMADISSSSQEIGKILRTIEDIALQTNILALNAAVEAARAGDAGKGFAVVAGEVRQLAERSAQASKNTAVLIQNSLNTVDKGTKIADETARSLETVLLSLRHVIDNVGQITEASRQQADSIRQLEQGIEQISTVVQANSATAEESAAASEELSAQAQILKGLAGQFRIGD</sequence>
<dbReference type="AlphaFoldDB" id="A0A1I0FR29"/>
<dbReference type="InterPro" id="IPR004090">
    <property type="entry name" value="Chemotax_Me-accpt_rcpt"/>
</dbReference>
<dbReference type="GO" id="GO:0004888">
    <property type="term" value="F:transmembrane signaling receptor activity"/>
    <property type="evidence" value="ECO:0007669"/>
    <property type="project" value="InterPro"/>
</dbReference>
<dbReference type="PROSITE" id="PS50885">
    <property type="entry name" value="HAMP"/>
    <property type="match status" value="1"/>
</dbReference>
<dbReference type="CDD" id="cd06225">
    <property type="entry name" value="HAMP"/>
    <property type="match status" value="1"/>
</dbReference>
<feature type="domain" description="Methyl-accepting transducer" evidence="6">
    <location>
        <begin position="313"/>
        <end position="542"/>
    </location>
</feature>
<keyword evidence="1" id="KW-0145">Chemotaxis</keyword>
<feature type="region of interest" description="Disordered" evidence="4">
    <location>
        <begin position="359"/>
        <end position="378"/>
    </location>
</feature>
<dbReference type="Pfam" id="PF00015">
    <property type="entry name" value="MCPsignal"/>
    <property type="match status" value="1"/>
</dbReference>
<protein>
    <submittedName>
        <fullName evidence="8">Methyl-accepting chemotaxis protein</fullName>
    </submittedName>
</protein>
<dbReference type="Pfam" id="PF00672">
    <property type="entry name" value="HAMP"/>
    <property type="match status" value="1"/>
</dbReference>
<keyword evidence="5" id="KW-0812">Transmembrane</keyword>
<evidence type="ECO:0000313" key="8">
    <source>
        <dbReference type="EMBL" id="SET60832.1"/>
    </source>
</evidence>
<keyword evidence="9" id="KW-1185">Reference proteome</keyword>
<dbReference type="PROSITE" id="PS50111">
    <property type="entry name" value="CHEMOTAXIS_TRANSDUC_2"/>
    <property type="match status" value="1"/>
</dbReference>
<gene>
    <name evidence="8" type="ORF">SAMN05216313_109130</name>
</gene>
<keyword evidence="3" id="KW-0807">Transducer</keyword>
<dbReference type="RefSeq" id="WP_092363229.1">
    <property type="nucleotide sequence ID" value="NZ_FOIM01000009.1"/>
</dbReference>
<evidence type="ECO:0000256" key="4">
    <source>
        <dbReference type="SAM" id="MobiDB-lite"/>
    </source>
</evidence>
<organism evidence="8 9">
    <name type="scientific">Enterocloster lavalensis</name>
    <dbReference type="NCBI Taxonomy" id="460384"/>
    <lineage>
        <taxon>Bacteria</taxon>
        <taxon>Bacillati</taxon>
        <taxon>Bacillota</taxon>
        <taxon>Clostridia</taxon>
        <taxon>Lachnospirales</taxon>
        <taxon>Lachnospiraceae</taxon>
        <taxon>Enterocloster</taxon>
    </lineage>
</organism>
<dbReference type="Gene3D" id="6.10.340.10">
    <property type="match status" value="1"/>
</dbReference>
<dbReference type="GO" id="GO:0006935">
    <property type="term" value="P:chemotaxis"/>
    <property type="evidence" value="ECO:0007669"/>
    <property type="project" value="UniProtKB-KW"/>
</dbReference>
<evidence type="ECO:0000259" key="7">
    <source>
        <dbReference type="PROSITE" id="PS50885"/>
    </source>
</evidence>
<dbReference type="PRINTS" id="PR00260">
    <property type="entry name" value="CHEMTRNSDUCR"/>
</dbReference>
<evidence type="ECO:0000259" key="6">
    <source>
        <dbReference type="PROSITE" id="PS50111"/>
    </source>
</evidence>
<accession>A0A1I0FR29</accession>
<dbReference type="EMBL" id="FOIM01000009">
    <property type="protein sequence ID" value="SET60832.1"/>
    <property type="molecule type" value="Genomic_DNA"/>
</dbReference>
<dbReference type="InterPro" id="IPR051310">
    <property type="entry name" value="MCP_chemotaxis"/>
</dbReference>
<dbReference type="InterPro" id="IPR003660">
    <property type="entry name" value="HAMP_dom"/>
</dbReference>
<evidence type="ECO:0000313" key="9">
    <source>
        <dbReference type="Proteomes" id="UP000198508"/>
    </source>
</evidence>
<dbReference type="Gene3D" id="1.10.287.950">
    <property type="entry name" value="Methyl-accepting chemotaxis protein"/>
    <property type="match status" value="1"/>
</dbReference>
<dbReference type="Pfam" id="PF12729">
    <property type="entry name" value="4HB_MCP_1"/>
    <property type="match status" value="1"/>
</dbReference>
<keyword evidence="5" id="KW-0472">Membrane</keyword>
<dbReference type="PANTHER" id="PTHR43531">
    <property type="entry name" value="PROTEIN ICFG"/>
    <property type="match status" value="1"/>
</dbReference>
<keyword evidence="5" id="KW-1133">Transmembrane helix</keyword>
<dbReference type="SMART" id="SM00304">
    <property type="entry name" value="HAMP"/>
    <property type="match status" value="1"/>
</dbReference>
<feature type="domain" description="HAMP" evidence="7">
    <location>
        <begin position="208"/>
        <end position="261"/>
    </location>
</feature>
<dbReference type="GO" id="GO:0016020">
    <property type="term" value="C:membrane"/>
    <property type="evidence" value="ECO:0007669"/>
    <property type="project" value="InterPro"/>
</dbReference>
<evidence type="ECO:0000256" key="2">
    <source>
        <dbReference type="ARBA" id="ARBA00029447"/>
    </source>
</evidence>
<comment type="similarity">
    <text evidence="2">Belongs to the methyl-accepting chemotaxis (MCP) protein family.</text>
</comment>
<dbReference type="GO" id="GO:0007165">
    <property type="term" value="P:signal transduction"/>
    <property type="evidence" value="ECO:0007669"/>
    <property type="project" value="UniProtKB-KW"/>
</dbReference>
<evidence type="ECO:0000256" key="5">
    <source>
        <dbReference type="SAM" id="Phobius"/>
    </source>
</evidence>
<dbReference type="InterPro" id="IPR004089">
    <property type="entry name" value="MCPsignal_dom"/>
</dbReference>
<reference evidence="9" key="1">
    <citation type="submission" date="2016-10" db="EMBL/GenBank/DDBJ databases">
        <authorList>
            <person name="Varghese N."/>
            <person name="Submissions S."/>
        </authorList>
    </citation>
    <scope>NUCLEOTIDE SEQUENCE [LARGE SCALE GENOMIC DNA]</scope>
    <source>
        <strain evidence="9">NLAE-zl-G277</strain>
    </source>
</reference>
<evidence type="ECO:0000256" key="3">
    <source>
        <dbReference type="PROSITE-ProRule" id="PRU00284"/>
    </source>
</evidence>
<name>A0A1I0FR29_9FIRM</name>
<dbReference type="STRING" id="460384.SAMN05216313_109130"/>
<dbReference type="SMART" id="SM00283">
    <property type="entry name" value="MA"/>
    <property type="match status" value="1"/>
</dbReference>
<proteinExistence type="inferred from homology"/>
<evidence type="ECO:0000256" key="1">
    <source>
        <dbReference type="ARBA" id="ARBA00022500"/>
    </source>
</evidence>
<feature type="transmembrane region" description="Helical" evidence="5">
    <location>
        <begin position="12"/>
        <end position="33"/>
    </location>
</feature>
<feature type="transmembrane region" description="Helical" evidence="5">
    <location>
        <begin position="184"/>
        <end position="207"/>
    </location>
</feature>